<comment type="caution">
    <text evidence="2">The sequence shown here is derived from an EMBL/GenBank/DDBJ whole genome shotgun (WGS) entry which is preliminary data.</text>
</comment>
<name>A0A5B7IWD8_PORTR</name>
<feature type="region of interest" description="Disordered" evidence="1">
    <location>
        <begin position="116"/>
        <end position="135"/>
    </location>
</feature>
<evidence type="ECO:0000313" key="2">
    <source>
        <dbReference type="EMBL" id="MPC86509.1"/>
    </source>
</evidence>
<keyword evidence="3" id="KW-1185">Reference proteome</keyword>
<protein>
    <submittedName>
        <fullName evidence="2">Uncharacterized protein</fullName>
    </submittedName>
</protein>
<sequence>MPTSAIDHNIKKKSGAATCHDTGYLFNVATQKQRDLFTLHPLGLGSASRDPGSSHTASGSPPQVAILSSLLATNTGNFFVFPTPSPAHTALSREQWPPHHTITAPLSEVQLHLRSHSRRTSAPLPHPPRGVKASHLPCHPTQTASSSLSLALSGCQLQLSCPNASHISSRALRASSLTSRIPSRALRISSRVFRASSRTSSHTYMIAANSTLRSGCPCLF</sequence>
<accession>A0A5B7IWD8</accession>
<evidence type="ECO:0000313" key="3">
    <source>
        <dbReference type="Proteomes" id="UP000324222"/>
    </source>
</evidence>
<proteinExistence type="predicted"/>
<organism evidence="2 3">
    <name type="scientific">Portunus trituberculatus</name>
    <name type="common">Swimming crab</name>
    <name type="synonym">Neptunus trituberculatus</name>
    <dbReference type="NCBI Taxonomy" id="210409"/>
    <lineage>
        <taxon>Eukaryota</taxon>
        <taxon>Metazoa</taxon>
        <taxon>Ecdysozoa</taxon>
        <taxon>Arthropoda</taxon>
        <taxon>Crustacea</taxon>
        <taxon>Multicrustacea</taxon>
        <taxon>Malacostraca</taxon>
        <taxon>Eumalacostraca</taxon>
        <taxon>Eucarida</taxon>
        <taxon>Decapoda</taxon>
        <taxon>Pleocyemata</taxon>
        <taxon>Brachyura</taxon>
        <taxon>Eubrachyura</taxon>
        <taxon>Portunoidea</taxon>
        <taxon>Portunidae</taxon>
        <taxon>Portuninae</taxon>
        <taxon>Portunus</taxon>
    </lineage>
</organism>
<dbReference type="EMBL" id="VSRR010071696">
    <property type="protein sequence ID" value="MPC86509.1"/>
    <property type="molecule type" value="Genomic_DNA"/>
</dbReference>
<dbReference type="Proteomes" id="UP000324222">
    <property type="component" value="Unassembled WGS sequence"/>
</dbReference>
<evidence type="ECO:0000256" key="1">
    <source>
        <dbReference type="SAM" id="MobiDB-lite"/>
    </source>
</evidence>
<gene>
    <name evidence="2" type="ORF">E2C01_081339</name>
</gene>
<reference evidence="2 3" key="1">
    <citation type="submission" date="2019-05" db="EMBL/GenBank/DDBJ databases">
        <title>Another draft genome of Portunus trituberculatus and its Hox gene families provides insights of decapod evolution.</title>
        <authorList>
            <person name="Jeong J.-H."/>
            <person name="Song I."/>
            <person name="Kim S."/>
            <person name="Choi T."/>
            <person name="Kim D."/>
            <person name="Ryu S."/>
            <person name="Kim W."/>
        </authorList>
    </citation>
    <scope>NUCLEOTIDE SEQUENCE [LARGE SCALE GENOMIC DNA]</scope>
    <source>
        <tissue evidence="2">Muscle</tissue>
    </source>
</reference>
<dbReference type="AlphaFoldDB" id="A0A5B7IWD8"/>